<comment type="caution">
    <text evidence="6">The sequence shown here is derived from an EMBL/GenBank/DDBJ whole genome shotgun (WGS) entry which is preliminary data.</text>
</comment>
<dbReference type="InterPro" id="IPR025166">
    <property type="entry name" value="Integrase_DNA_bind_dom"/>
</dbReference>
<dbReference type="Pfam" id="PF13356">
    <property type="entry name" value="Arm-DNA-bind_3"/>
    <property type="match status" value="1"/>
</dbReference>
<evidence type="ECO:0000259" key="4">
    <source>
        <dbReference type="Pfam" id="PF13356"/>
    </source>
</evidence>
<dbReference type="PANTHER" id="PTHR30629">
    <property type="entry name" value="PROPHAGE INTEGRASE"/>
    <property type="match status" value="1"/>
</dbReference>
<sequence length="152" mass="17281">MTDTKIRNAKPREKPYKMADADGLYLLVSPGGSCGWRLKYRFNGKEKLLSMGVYPTISLREARQRTSAARELLARKINPSQERAAARAAQAVTFRAVATEWLEKQSWAAKTRQKAEWTFRDLIFPDLGDRPVSEIDAPQILSCLRRIEARGK</sequence>
<gene>
    <name evidence="6" type="ORF">B2A_12305</name>
</gene>
<name>T1A2D6_9ZZZZ</name>
<dbReference type="EMBL" id="AUZZ01008874">
    <property type="protein sequence ID" value="EQD36010.1"/>
    <property type="molecule type" value="Genomic_DNA"/>
</dbReference>
<reference evidence="6" key="2">
    <citation type="journal article" date="2014" name="ISME J.">
        <title>Microbial stratification in low pH oxic and suboxic macroscopic growths along an acid mine drainage.</title>
        <authorList>
            <person name="Mendez-Garcia C."/>
            <person name="Mesa V."/>
            <person name="Sprenger R.R."/>
            <person name="Richter M."/>
            <person name="Diez M.S."/>
            <person name="Solano J."/>
            <person name="Bargiela R."/>
            <person name="Golyshina O.V."/>
            <person name="Manteca A."/>
            <person name="Ramos J.L."/>
            <person name="Gallego J.R."/>
            <person name="Llorente I."/>
            <person name="Martins Dos Santos V.A."/>
            <person name="Jensen O.N."/>
            <person name="Pelaez A.I."/>
            <person name="Sanchez J."/>
            <person name="Ferrer M."/>
        </authorList>
    </citation>
    <scope>NUCLEOTIDE SEQUENCE</scope>
</reference>
<dbReference type="AlphaFoldDB" id="T1A2D6"/>
<dbReference type="Gene3D" id="1.10.150.130">
    <property type="match status" value="1"/>
</dbReference>
<dbReference type="InterPro" id="IPR038488">
    <property type="entry name" value="Integrase_DNA-bd_sf"/>
</dbReference>
<evidence type="ECO:0000256" key="3">
    <source>
        <dbReference type="ARBA" id="ARBA00023125"/>
    </source>
</evidence>
<dbReference type="Gene3D" id="3.30.160.390">
    <property type="entry name" value="Integrase, DNA-binding domain"/>
    <property type="match status" value="1"/>
</dbReference>
<feature type="domain" description="Integrase DNA-binding" evidence="4">
    <location>
        <begin position="1"/>
        <end position="85"/>
    </location>
</feature>
<dbReference type="InterPro" id="IPR010998">
    <property type="entry name" value="Integrase_recombinase_N"/>
</dbReference>
<organism evidence="6">
    <name type="scientific">mine drainage metagenome</name>
    <dbReference type="NCBI Taxonomy" id="410659"/>
    <lineage>
        <taxon>unclassified sequences</taxon>
        <taxon>metagenomes</taxon>
        <taxon>ecological metagenomes</taxon>
    </lineage>
</organism>
<feature type="non-terminal residue" evidence="6">
    <location>
        <position position="152"/>
    </location>
</feature>
<dbReference type="GO" id="GO:0015074">
    <property type="term" value="P:DNA integration"/>
    <property type="evidence" value="ECO:0007669"/>
    <property type="project" value="UniProtKB-KW"/>
</dbReference>
<evidence type="ECO:0000313" key="6">
    <source>
        <dbReference type="EMBL" id="EQD36010.1"/>
    </source>
</evidence>
<evidence type="ECO:0000256" key="1">
    <source>
        <dbReference type="ARBA" id="ARBA00008857"/>
    </source>
</evidence>
<protein>
    <submittedName>
        <fullName evidence="6">Integrase family protein</fullName>
    </submittedName>
</protein>
<accession>T1A2D6</accession>
<evidence type="ECO:0000259" key="5">
    <source>
        <dbReference type="Pfam" id="PF22022"/>
    </source>
</evidence>
<comment type="similarity">
    <text evidence="1">Belongs to the 'phage' integrase family.</text>
</comment>
<dbReference type="InterPro" id="IPR050808">
    <property type="entry name" value="Phage_Integrase"/>
</dbReference>
<dbReference type="InterPro" id="IPR053876">
    <property type="entry name" value="Phage_int_M"/>
</dbReference>
<dbReference type="PANTHER" id="PTHR30629:SF2">
    <property type="entry name" value="PROPHAGE INTEGRASE INTS-RELATED"/>
    <property type="match status" value="1"/>
</dbReference>
<dbReference type="InterPro" id="IPR011010">
    <property type="entry name" value="DNA_brk_join_enz"/>
</dbReference>
<dbReference type="Pfam" id="PF22022">
    <property type="entry name" value="Phage_int_M"/>
    <property type="match status" value="1"/>
</dbReference>
<evidence type="ECO:0000256" key="2">
    <source>
        <dbReference type="ARBA" id="ARBA00022908"/>
    </source>
</evidence>
<keyword evidence="2" id="KW-0229">DNA integration</keyword>
<reference evidence="6" key="1">
    <citation type="submission" date="2013-08" db="EMBL/GenBank/DDBJ databases">
        <authorList>
            <person name="Mendez C."/>
            <person name="Richter M."/>
            <person name="Ferrer M."/>
            <person name="Sanchez J."/>
        </authorList>
    </citation>
    <scope>NUCLEOTIDE SEQUENCE</scope>
</reference>
<feature type="domain" description="Phage integrase central" evidence="5">
    <location>
        <begin position="94"/>
        <end position="152"/>
    </location>
</feature>
<keyword evidence="3" id="KW-0238">DNA-binding</keyword>
<dbReference type="SUPFAM" id="SSF56349">
    <property type="entry name" value="DNA breaking-rejoining enzymes"/>
    <property type="match status" value="1"/>
</dbReference>
<proteinExistence type="inferred from homology"/>
<dbReference type="GO" id="GO:0003677">
    <property type="term" value="F:DNA binding"/>
    <property type="evidence" value="ECO:0007669"/>
    <property type="project" value="UniProtKB-KW"/>
</dbReference>